<evidence type="ECO:0000256" key="1">
    <source>
        <dbReference type="ARBA" id="ARBA00022723"/>
    </source>
</evidence>
<dbReference type="GO" id="GO:0009055">
    <property type="term" value="F:electron transfer activity"/>
    <property type="evidence" value="ECO:0007669"/>
    <property type="project" value="InterPro"/>
</dbReference>
<dbReference type="AlphaFoldDB" id="A0A6J4K2S8"/>
<sequence length="125" mass="12571">MPPVLAAGLIACGGGGDGGGITDPPPPPPSPPPPPAGTVVIHLTSGLKFSPDVVTVAPGTRVRWANDVAMGHTVTPDNATQAGAWPSTSLSAAGAIYKTVMQTAGDFPYHCNPHSGVMRGTIRVR</sequence>
<dbReference type="PANTHER" id="PTHR36507">
    <property type="entry name" value="BLL1555 PROTEIN"/>
    <property type="match status" value="1"/>
</dbReference>
<dbReference type="SUPFAM" id="SSF49503">
    <property type="entry name" value="Cupredoxins"/>
    <property type="match status" value="1"/>
</dbReference>
<dbReference type="PANTHER" id="PTHR36507:SF1">
    <property type="entry name" value="BLL1555 PROTEIN"/>
    <property type="match status" value="1"/>
</dbReference>
<dbReference type="EMBL" id="CADCTW010000001">
    <property type="protein sequence ID" value="CAA9293962.1"/>
    <property type="molecule type" value="Genomic_DNA"/>
</dbReference>
<dbReference type="GO" id="GO:0005507">
    <property type="term" value="F:copper ion binding"/>
    <property type="evidence" value="ECO:0007669"/>
    <property type="project" value="InterPro"/>
</dbReference>
<organism evidence="5">
    <name type="scientific">uncultured Gemmatimonadota bacterium</name>
    <dbReference type="NCBI Taxonomy" id="203437"/>
    <lineage>
        <taxon>Bacteria</taxon>
        <taxon>Pseudomonadati</taxon>
        <taxon>Gemmatimonadota</taxon>
        <taxon>environmental samples</taxon>
    </lineage>
</organism>
<dbReference type="InterPro" id="IPR008972">
    <property type="entry name" value="Cupredoxin"/>
</dbReference>
<dbReference type="InterPro" id="IPR052721">
    <property type="entry name" value="ET_Amicyanin"/>
</dbReference>
<evidence type="ECO:0000313" key="5">
    <source>
        <dbReference type="EMBL" id="CAA9293962.1"/>
    </source>
</evidence>
<name>A0A6J4K2S8_9BACT</name>
<dbReference type="Pfam" id="PF00127">
    <property type="entry name" value="Copper-bind"/>
    <property type="match status" value="1"/>
</dbReference>
<reference evidence="5" key="1">
    <citation type="submission" date="2020-02" db="EMBL/GenBank/DDBJ databases">
        <authorList>
            <person name="Meier V. D."/>
        </authorList>
    </citation>
    <scope>NUCLEOTIDE SEQUENCE</scope>
    <source>
        <strain evidence="5">AVDCRST_MAG68</strain>
    </source>
</reference>
<evidence type="ECO:0000256" key="2">
    <source>
        <dbReference type="ARBA" id="ARBA00023008"/>
    </source>
</evidence>
<feature type="compositionally biased region" description="Pro residues" evidence="3">
    <location>
        <begin position="23"/>
        <end position="36"/>
    </location>
</feature>
<proteinExistence type="predicted"/>
<dbReference type="Gene3D" id="2.60.40.420">
    <property type="entry name" value="Cupredoxins - blue copper proteins"/>
    <property type="match status" value="1"/>
</dbReference>
<gene>
    <name evidence="5" type="ORF">AVDCRST_MAG68-1675</name>
</gene>
<evidence type="ECO:0000259" key="4">
    <source>
        <dbReference type="Pfam" id="PF00127"/>
    </source>
</evidence>
<feature type="domain" description="Blue (type 1) copper" evidence="4">
    <location>
        <begin position="46"/>
        <end position="124"/>
    </location>
</feature>
<accession>A0A6J4K2S8</accession>
<protein>
    <recommendedName>
        <fullName evidence="4">Blue (type 1) copper domain-containing protein</fullName>
    </recommendedName>
</protein>
<evidence type="ECO:0000256" key="3">
    <source>
        <dbReference type="SAM" id="MobiDB-lite"/>
    </source>
</evidence>
<keyword evidence="2" id="KW-0186">Copper</keyword>
<keyword evidence="1" id="KW-0479">Metal-binding</keyword>
<feature type="region of interest" description="Disordered" evidence="3">
    <location>
        <begin position="15"/>
        <end position="36"/>
    </location>
</feature>
<dbReference type="InterPro" id="IPR000923">
    <property type="entry name" value="BlueCu_1"/>
</dbReference>